<dbReference type="Pfam" id="PF00989">
    <property type="entry name" value="PAS"/>
    <property type="match status" value="1"/>
</dbReference>
<keyword evidence="14 15" id="KW-0472">Membrane</keyword>
<dbReference type="Pfam" id="PF00512">
    <property type="entry name" value="HisKA"/>
    <property type="match status" value="1"/>
</dbReference>
<dbReference type="SMART" id="SM00304">
    <property type="entry name" value="HAMP"/>
    <property type="match status" value="1"/>
</dbReference>
<evidence type="ECO:0000256" key="12">
    <source>
        <dbReference type="ARBA" id="ARBA00022989"/>
    </source>
</evidence>
<dbReference type="Gene3D" id="1.10.287.130">
    <property type="match status" value="1"/>
</dbReference>
<evidence type="ECO:0000259" key="17">
    <source>
        <dbReference type="PROSITE" id="PS50112"/>
    </source>
</evidence>
<keyword evidence="9" id="KW-0547">Nucleotide-binding</keyword>
<dbReference type="SUPFAM" id="SSF55874">
    <property type="entry name" value="ATPase domain of HSP90 chaperone/DNA topoisomerase II/histidine kinase"/>
    <property type="match status" value="1"/>
</dbReference>
<dbReference type="InterPro" id="IPR036890">
    <property type="entry name" value="HATPase_C_sf"/>
</dbReference>
<dbReference type="SUPFAM" id="SSF158472">
    <property type="entry name" value="HAMP domain-like"/>
    <property type="match status" value="1"/>
</dbReference>
<dbReference type="Pfam" id="PF02518">
    <property type="entry name" value="HATPase_c"/>
    <property type="match status" value="1"/>
</dbReference>
<evidence type="ECO:0000256" key="5">
    <source>
        <dbReference type="ARBA" id="ARBA00022475"/>
    </source>
</evidence>
<feature type="domain" description="Histidine kinase" evidence="16">
    <location>
        <begin position="417"/>
        <end position="636"/>
    </location>
</feature>
<keyword evidence="11 19" id="KW-0067">ATP-binding</keyword>
<evidence type="ECO:0000256" key="13">
    <source>
        <dbReference type="ARBA" id="ARBA00023012"/>
    </source>
</evidence>
<dbReference type="Pfam" id="PF00672">
    <property type="entry name" value="HAMP"/>
    <property type="match status" value="1"/>
</dbReference>
<dbReference type="PROSITE" id="PS50112">
    <property type="entry name" value="PAS"/>
    <property type="match status" value="1"/>
</dbReference>
<evidence type="ECO:0000256" key="10">
    <source>
        <dbReference type="ARBA" id="ARBA00022777"/>
    </source>
</evidence>
<dbReference type="AlphaFoldDB" id="A0AA49GMS8"/>
<dbReference type="InterPro" id="IPR003594">
    <property type="entry name" value="HATPase_dom"/>
</dbReference>
<keyword evidence="7" id="KW-0808">Transferase</keyword>
<dbReference type="SUPFAM" id="SSF55785">
    <property type="entry name" value="PYP-like sensor domain (PAS domain)"/>
    <property type="match status" value="1"/>
</dbReference>
<reference evidence="19" key="1">
    <citation type="journal article" date="2023" name="Comput. Struct. Biotechnol. J.">
        <title>Discovery of a novel marine Bacteroidetes with a rich repertoire of carbohydrate-active enzymes.</title>
        <authorList>
            <person name="Chen B."/>
            <person name="Liu G."/>
            <person name="Chen Q."/>
            <person name="Wang H."/>
            <person name="Liu L."/>
            <person name="Tang K."/>
        </authorList>
    </citation>
    <scope>NUCLEOTIDE SEQUENCE</scope>
    <source>
        <strain evidence="19">TK19036</strain>
    </source>
</reference>
<dbReference type="GO" id="GO:0007234">
    <property type="term" value="P:osmosensory signaling via phosphorelay pathway"/>
    <property type="evidence" value="ECO:0007669"/>
    <property type="project" value="TreeGrafter"/>
</dbReference>
<evidence type="ECO:0000256" key="9">
    <source>
        <dbReference type="ARBA" id="ARBA00022741"/>
    </source>
</evidence>
<dbReference type="InterPro" id="IPR005467">
    <property type="entry name" value="His_kinase_dom"/>
</dbReference>
<accession>A0AA49GMS8</accession>
<dbReference type="GO" id="GO:0005886">
    <property type="term" value="C:plasma membrane"/>
    <property type="evidence" value="ECO:0007669"/>
    <property type="project" value="UniProtKB-SubCell"/>
</dbReference>
<dbReference type="InterPro" id="IPR035965">
    <property type="entry name" value="PAS-like_dom_sf"/>
</dbReference>
<evidence type="ECO:0000313" key="19">
    <source>
        <dbReference type="EMBL" id="WKN36666.1"/>
    </source>
</evidence>
<dbReference type="PROSITE" id="PS50109">
    <property type="entry name" value="HIS_KIN"/>
    <property type="match status" value="1"/>
</dbReference>
<protein>
    <recommendedName>
        <fullName evidence="4">histidine kinase</fullName>
        <ecNumber evidence="4">2.7.13.3</ecNumber>
    </recommendedName>
</protein>
<proteinExistence type="predicted"/>
<dbReference type="InterPro" id="IPR003660">
    <property type="entry name" value="HAMP_dom"/>
</dbReference>
<comment type="subcellular location">
    <subcellularLocation>
        <location evidence="3">Cell membrane</location>
    </subcellularLocation>
    <subcellularLocation>
        <location evidence="2">Membrane</location>
        <topology evidence="2">Multi-pass membrane protein</topology>
    </subcellularLocation>
</comment>
<evidence type="ECO:0000256" key="15">
    <source>
        <dbReference type="SAM" id="Phobius"/>
    </source>
</evidence>
<evidence type="ECO:0000259" key="18">
    <source>
        <dbReference type="PROSITE" id="PS50885"/>
    </source>
</evidence>
<dbReference type="InterPro" id="IPR050351">
    <property type="entry name" value="BphY/WalK/GraS-like"/>
</dbReference>
<dbReference type="GO" id="GO:0030295">
    <property type="term" value="F:protein kinase activator activity"/>
    <property type="evidence" value="ECO:0007669"/>
    <property type="project" value="TreeGrafter"/>
</dbReference>
<dbReference type="SMART" id="SM00091">
    <property type="entry name" value="PAS"/>
    <property type="match status" value="1"/>
</dbReference>
<feature type="transmembrane region" description="Helical" evidence="15">
    <location>
        <begin position="26"/>
        <end position="48"/>
    </location>
</feature>
<evidence type="ECO:0000256" key="8">
    <source>
        <dbReference type="ARBA" id="ARBA00022692"/>
    </source>
</evidence>
<dbReference type="PANTHER" id="PTHR42878">
    <property type="entry name" value="TWO-COMPONENT HISTIDINE KINASE"/>
    <property type="match status" value="1"/>
</dbReference>
<keyword evidence="8 15" id="KW-0812">Transmembrane</keyword>
<dbReference type="SUPFAM" id="SSF47384">
    <property type="entry name" value="Homodimeric domain of signal transducing histidine kinase"/>
    <property type="match status" value="1"/>
</dbReference>
<evidence type="ECO:0000256" key="1">
    <source>
        <dbReference type="ARBA" id="ARBA00000085"/>
    </source>
</evidence>
<dbReference type="GO" id="GO:0005524">
    <property type="term" value="F:ATP binding"/>
    <property type="evidence" value="ECO:0007669"/>
    <property type="project" value="UniProtKB-KW"/>
</dbReference>
<dbReference type="InterPro" id="IPR003661">
    <property type="entry name" value="HisK_dim/P_dom"/>
</dbReference>
<name>A0AA49GMS8_9BACT</name>
<dbReference type="NCBIfam" id="TIGR00229">
    <property type="entry name" value="sensory_box"/>
    <property type="match status" value="1"/>
</dbReference>
<dbReference type="FunFam" id="3.30.565.10:FF:000023">
    <property type="entry name" value="PAS domain-containing sensor histidine kinase"/>
    <property type="match status" value="1"/>
</dbReference>
<feature type="domain" description="PAS" evidence="17">
    <location>
        <begin position="280"/>
        <end position="351"/>
    </location>
</feature>
<dbReference type="PROSITE" id="PS50885">
    <property type="entry name" value="HAMP"/>
    <property type="match status" value="1"/>
</dbReference>
<dbReference type="GO" id="GO:0006355">
    <property type="term" value="P:regulation of DNA-templated transcription"/>
    <property type="evidence" value="ECO:0007669"/>
    <property type="project" value="InterPro"/>
</dbReference>
<organism evidence="19">
    <name type="scientific">Roseihalotalea indica</name>
    <dbReference type="NCBI Taxonomy" id="2867963"/>
    <lineage>
        <taxon>Bacteria</taxon>
        <taxon>Pseudomonadati</taxon>
        <taxon>Bacteroidota</taxon>
        <taxon>Cytophagia</taxon>
        <taxon>Cytophagales</taxon>
        <taxon>Catalimonadaceae</taxon>
        <taxon>Roseihalotalea</taxon>
    </lineage>
</organism>
<dbReference type="SMART" id="SM00388">
    <property type="entry name" value="HisKA"/>
    <property type="match status" value="1"/>
</dbReference>
<dbReference type="Gene3D" id="3.30.565.10">
    <property type="entry name" value="Histidine kinase-like ATPase, C-terminal domain"/>
    <property type="match status" value="1"/>
</dbReference>
<evidence type="ECO:0000256" key="2">
    <source>
        <dbReference type="ARBA" id="ARBA00004141"/>
    </source>
</evidence>
<keyword evidence="10" id="KW-0418">Kinase</keyword>
<comment type="catalytic activity">
    <reaction evidence="1">
        <text>ATP + protein L-histidine = ADP + protein N-phospho-L-histidine.</text>
        <dbReference type="EC" id="2.7.13.3"/>
    </reaction>
</comment>
<evidence type="ECO:0000256" key="4">
    <source>
        <dbReference type="ARBA" id="ARBA00012438"/>
    </source>
</evidence>
<dbReference type="InterPro" id="IPR013767">
    <property type="entry name" value="PAS_fold"/>
</dbReference>
<dbReference type="InterPro" id="IPR036097">
    <property type="entry name" value="HisK_dim/P_sf"/>
</dbReference>
<feature type="transmembrane region" description="Helical" evidence="15">
    <location>
        <begin position="197"/>
        <end position="215"/>
    </location>
</feature>
<evidence type="ECO:0000259" key="16">
    <source>
        <dbReference type="PROSITE" id="PS50109"/>
    </source>
</evidence>
<dbReference type="Gene3D" id="3.30.450.20">
    <property type="entry name" value="PAS domain"/>
    <property type="match status" value="1"/>
</dbReference>
<dbReference type="CDD" id="cd00130">
    <property type="entry name" value="PAS"/>
    <property type="match status" value="1"/>
</dbReference>
<keyword evidence="5" id="KW-1003">Cell membrane</keyword>
<gene>
    <name evidence="19" type="ORF">K4G66_30345</name>
</gene>
<evidence type="ECO:0000256" key="3">
    <source>
        <dbReference type="ARBA" id="ARBA00004236"/>
    </source>
</evidence>
<dbReference type="InterPro" id="IPR004358">
    <property type="entry name" value="Sig_transdc_His_kin-like_C"/>
</dbReference>
<dbReference type="CDD" id="cd06225">
    <property type="entry name" value="HAMP"/>
    <property type="match status" value="1"/>
</dbReference>
<dbReference type="PRINTS" id="PR00344">
    <property type="entry name" value="BCTRLSENSOR"/>
</dbReference>
<dbReference type="Gene3D" id="6.10.340.10">
    <property type="match status" value="1"/>
</dbReference>
<dbReference type="SMART" id="SM00387">
    <property type="entry name" value="HATPase_c"/>
    <property type="match status" value="1"/>
</dbReference>
<keyword evidence="13" id="KW-0902">Two-component regulatory system</keyword>
<dbReference type="GO" id="GO:0000156">
    <property type="term" value="F:phosphorelay response regulator activity"/>
    <property type="evidence" value="ECO:0007669"/>
    <property type="project" value="TreeGrafter"/>
</dbReference>
<evidence type="ECO:0000256" key="6">
    <source>
        <dbReference type="ARBA" id="ARBA00022553"/>
    </source>
</evidence>
<evidence type="ECO:0000256" key="7">
    <source>
        <dbReference type="ARBA" id="ARBA00022679"/>
    </source>
</evidence>
<dbReference type="EMBL" id="CP120682">
    <property type="protein sequence ID" value="WKN36666.1"/>
    <property type="molecule type" value="Genomic_DNA"/>
</dbReference>
<dbReference type="PANTHER" id="PTHR42878:SF7">
    <property type="entry name" value="SENSOR HISTIDINE KINASE GLRK"/>
    <property type="match status" value="1"/>
</dbReference>
<keyword evidence="6" id="KW-0597">Phosphoprotein</keyword>
<dbReference type="InterPro" id="IPR000014">
    <property type="entry name" value="PAS"/>
</dbReference>
<feature type="domain" description="HAMP" evidence="18">
    <location>
        <begin position="219"/>
        <end position="271"/>
    </location>
</feature>
<dbReference type="CDD" id="cd00082">
    <property type="entry name" value="HisKA"/>
    <property type="match status" value="1"/>
</dbReference>
<dbReference type="CDD" id="cd00075">
    <property type="entry name" value="HATPase"/>
    <property type="match status" value="1"/>
</dbReference>
<dbReference type="GO" id="GO:0000155">
    <property type="term" value="F:phosphorelay sensor kinase activity"/>
    <property type="evidence" value="ECO:0007669"/>
    <property type="project" value="InterPro"/>
</dbReference>
<sequence>MPKKKNFLQWFRPQQHYQRMKIKAQIFSGFMLILVLTLLLAGATIYYLGNLGDASNKILEDNYRAIKATEGMTVSLAKIDQILSKICLGPNYDDSTLMVTLRAEEGIFENQLILCQNNVSGKQEEVLFQQIREDYLAYKKKVGQFEHTVDPVGLYFSVLQRQNEVLRENSVQLGAINHLQLSKKDAIAQRLYFRSKIYVFLILILVLIIVTWALYQVPHAIVKPITDVTEKIRRIAQGEYQQKINVDSRSELGELAQAFNIMSIKLQEFEKLNIEEVQAQKSRMESIIKSMNDGLIVLDEDKRIILVNESGKQIINLEDDDLLGRKLNEFDNNDVTQELYQAIKDKTINQGKPQAEERHNFLRVDNYNGNKAFFTKEIVKVYGREDSFRRFIGYIIILKDITSFKESDEAKSKFVAVVSHELKTPLSALNMSLMLIQNPRIGELTTEQSEIVGSMKQEVQRLVRMVTELLDLARAEGGAIHLDKKLVDPKMLMEYAVAPVHAKLSEKNVVIRNKSNSALSEINIDPEKISWVLINLLTNAIRYAPEGSEIIIRTQQVGDFIEFSVRDYGPGITPKDAKRVFNKFVQLSTNGKKNKSGLGLGLAISKEIVEAHGGQIFVESEIGAGSRFYFHIPLNPEDQLVEKHEPKALKVVEVENI</sequence>
<reference evidence="19" key="2">
    <citation type="journal article" date="2024" name="Antonie Van Leeuwenhoek">
        <title>Roseihalotalea indica gen. nov., sp. nov., a halophilic Bacteroidetes from mesopelagic Southwest Indian Ocean with higher carbohydrate metabolic potential.</title>
        <authorList>
            <person name="Chen B."/>
            <person name="Zhang M."/>
            <person name="Lin D."/>
            <person name="Ye J."/>
            <person name="Tang K."/>
        </authorList>
    </citation>
    <scope>NUCLEOTIDE SEQUENCE</scope>
    <source>
        <strain evidence="19">TK19036</strain>
    </source>
</reference>
<keyword evidence="12 15" id="KW-1133">Transmembrane helix</keyword>
<evidence type="ECO:0000256" key="14">
    <source>
        <dbReference type="ARBA" id="ARBA00023136"/>
    </source>
</evidence>
<dbReference type="EC" id="2.7.13.3" evidence="4"/>
<evidence type="ECO:0000256" key="11">
    <source>
        <dbReference type="ARBA" id="ARBA00022840"/>
    </source>
</evidence>